<dbReference type="AlphaFoldDB" id="A0A7W9CYD1"/>
<dbReference type="RefSeq" id="WP_246720506.1">
    <property type="nucleotide sequence ID" value="NZ_JACHBB010000016.1"/>
</dbReference>
<evidence type="ECO:0000313" key="2">
    <source>
        <dbReference type="Proteomes" id="UP000528824"/>
    </source>
</evidence>
<comment type="caution">
    <text evidence="1">The sequence shown here is derived from an EMBL/GenBank/DDBJ whole genome shotgun (WGS) entry which is preliminary data.</text>
</comment>
<reference evidence="1 2" key="1">
    <citation type="submission" date="2020-08" db="EMBL/GenBank/DDBJ databases">
        <title>Genomic Encyclopedia of Type Strains, Phase IV (KMG-V): Genome sequencing to study the core and pangenomes of soil and plant-associated prokaryotes.</title>
        <authorList>
            <person name="Whitman W."/>
        </authorList>
    </citation>
    <scope>NUCLEOTIDE SEQUENCE [LARGE SCALE GENOMIC DNA]</scope>
    <source>
        <strain evidence="1 2">SEMIA 4034</strain>
    </source>
</reference>
<dbReference type="Proteomes" id="UP000528824">
    <property type="component" value="Unassembled WGS sequence"/>
</dbReference>
<organism evidence="1 2">
    <name type="scientific">Rhizobium lentis</name>
    <dbReference type="NCBI Taxonomy" id="1138194"/>
    <lineage>
        <taxon>Bacteria</taxon>
        <taxon>Pseudomonadati</taxon>
        <taxon>Pseudomonadota</taxon>
        <taxon>Alphaproteobacteria</taxon>
        <taxon>Hyphomicrobiales</taxon>
        <taxon>Rhizobiaceae</taxon>
        <taxon>Rhizobium/Agrobacterium group</taxon>
        <taxon>Rhizobium</taxon>
    </lineage>
</organism>
<gene>
    <name evidence="1" type="ORF">GGI59_005828</name>
</gene>
<keyword evidence="2" id="KW-1185">Reference proteome</keyword>
<dbReference type="EMBL" id="JACHBC010000017">
    <property type="protein sequence ID" value="MBB5564121.1"/>
    <property type="molecule type" value="Genomic_DNA"/>
</dbReference>
<name>A0A7W9CYD1_9HYPH</name>
<evidence type="ECO:0000313" key="1">
    <source>
        <dbReference type="EMBL" id="MBB5564121.1"/>
    </source>
</evidence>
<accession>A0A7W9CYD1</accession>
<protein>
    <submittedName>
        <fullName evidence="1">Uncharacterized protein</fullName>
    </submittedName>
</protein>
<sequence>MVAGLESDCFARIVAEFLASWQGAQGLVGEASVLVDGGVDLQLRVAWLEQHVRLQN</sequence>
<proteinExistence type="predicted"/>